<evidence type="ECO:0000259" key="1">
    <source>
        <dbReference type="Pfam" id="PF03235"/>
    </source>
</evidence>
<keyword evidence="3" id="KW-1185">Reference proteome</keyword>
<protein>
    <recommendedName>
        <fullName evidence="1">GmrSD restriction endonucleases N-terminal domain-containing protein</fullName>
    </recommendedName>
</protein>
<dbReference type="RefSeq" id="WP_183899831.1">
    <property type="nucleotide sequence ID" value="NZ_JACIDW010000003.1"/>
</dbReference>
<reference evidence="2 3" key="1">
    <citation type="submission" date="2020-08" db="EMBL/GenBank/DDBJ databases">
        <title>Genomic Encyclopedia of Type Strains, Phase IV (KMG-IV): sequencing the most valuable type-strain genomes for metagenomic binning, comparative biology and taxonomic classification.</title>
        <authorList>
            <person name="Goeker M."/>
        </authorList>
    </citation>
    <scope>NUCLEOTIDE SEQUENCE [LARGE SCALE GENOMIC DNA]</scope>
    <source>
        <strain evidence="2 3">DSM 26575</strain>
    </source>
</reference>
<gene>
    <name evidence="2" type="ORF">GGQ67_001842</name>
</gene>
<comment type="caution">
    <text evidence="2">The sequence shown here is derived from an EMBL/GenBank/DDBJ whole genome shotgun (WGS) entry which is preliminary data.</text>
</comment>
<evidence type="ECO:0000313" key="3">
    <source>
        <dbReference type="Proteomes" id="UP000582090"/>
    </source>
</evidence>
<dbReference type="Pfam" id="PF03235">
    <property type="entry name" value="GmrSD_N"/>
    <property type="match status" value="1"/>
</dbReference>
<proteinExistence type="predicted"/>
<dbReference type="AlphaFoldDB" id="A0A7W6CS71"/>
<evidence type="ECO:0000313" key="2">
    <source>
        <dbReference type="EMBL" id="MBB3964203.1"/>
    </source>
</evidence>
<organism evidence="2 3">
    <name type="scientific">Rhizobium metallidurans</name>
    <dbReference type="NCBI Taxonomy" id="1265931"/>
    <lineage>
        <taxon>Bacteria</taxon>
        <taxon>Pseudomonadati</taxon>
        <taxon>Pseudomonadota</taxon>
        <taxon>Alphaproteobacteria</taxon>
        <taxon>Hyphomicrobiales</taxon>
        <taxon>Rhizobiaceae</taxon>
        <taxon>Rhizobium/Agrobacterium group</taxon>
        <taxon>Rhizobium</taxon>
    </lineage>
</organism>
<dbReference type="Proteomes" id="UP000582090">
    <property type="component" value="Unassembled WGS sequence"/>
</dbReference>
<dbReference type="PANTHER" id="PTHR37292:SF2">
    <property type="entry name" value="DUF262 DOMAIN-CONTAINING PROTEIN"/>
    <property type="match status" value="1"/>
</dbReference>
<accession>A0A7W6CS71</accession>
<feature type="domain" description="GmrSD restriction endonucleases N-terminal" evidence="1">
    <location>
        <begin position="8"/>
        <end position="217"/>
    </location>
</feature>
<dbReference type="InterPro" id="IPR004919">
    <property type="entry name" value="GmrSD_N"/>
</dbReference>
<name>A0A7W6CS71_9HYPH</name>
<dbReference type="PANTHER" id="PTHR37292">
    <property type="entry name" value="VNG6097C"/>
    <property type="match status" value="1"/>
</dbReference>
<sequence>MEYQAYSIRKILDAATSGEIRIPAFQRGFVWEMDRVAHLLDSIYKGYPFGSLLFWRTKQQLAAERRLGTFILPAPQAEYPIDYVLDGQQRLTSIFTVFQNELKPEPNPEWTDIYFDLNAGDNPQDSAFLALENVEEAERHRYFPMRVLFDSVGYRANTDHLDKAKIAVIDKLQEKFKEVTIPVQVLKSEDRSIVAIVFERINHLGVALDTMQLLSAWTWSEDFDLLDKFRDLRDELSDFGFAGVGDDSDLILSCVAGILAKEPGPETLLALNGADVRAQFPRVEQGIRGAIDFLRTQLKVVNLKLLPYPSMLVPLAVFFAEPEGKDVVYNSATYQRLKRWFWRTCFSARYSSQTRKTTIHDIQQVELLKNGQPNTFGDIDVKIDETFFRNSFRVGAAATKTFVLLLSNNSPRSLLSGKQIDLDKVLQSYNRSEFHHTYPRAFLRDQGYEEASINMLANFCFLSGAENRNIGKKKPSVYLSDLGGPEHNIEETLASAFCKAEEFNDDYEFFLKGRLARLVAFAEKLMG</sequence>
<dbReference type="EMBL" id="JACIDW010000003">
    <property type="protein sequence ID" value="MBB3964203.1"/>
    <property type="molecule type" value="Genomic_DNA"/>
</dbReference>